<evidence type="ECO:0008006" key="4">
    <source>
        <dbReference type="Google" id="ProtNLM"/>
    </source>
</evidence>
<dbReference type="PROSITE" id="PS51257">
    <property type="entry name" value="PROKAR_LIPOPROTEIN"/>
    <property type="match status" value="1"/>
</dbReference>
<organism evidence="2 3">
    <name type="scientific">Myxococcus llanfairpwllgwyngyllgogerychwyrndrobwllllantysiliogogogochensis</name>
    <dbReference type="NCBI Taxonomy" id="2590453"/>
    <lineage>
        <taxon>Bacteria</taxon>
        <taxon>Pseudomonadati</taxon>
        <taxon>Myxococcota</taxon>
        <taxon>Myxococcia</taxon>
        <taxon>Myxococcales</taxon>
        <taxon>Cystobacterineae</taxon>
        <taxon>Myxococcaceae</taxon>
        <taxon>Myxococcus</taxon>
    </lineage>
</organism>
<keyword evidence="3" id="KW-1185">Reference proteome</keyword>
<name>A0A540WPS9_9BACT</name>
<proteinExistence type="predicted"/>
<dbReference type="AlphaFoldDB" id="A0A540WPS9"/>
<accession>A0A540WPS9</accession>
<evidence type="ECO:0000313" key="3">
    <source>
        <dbReference type="Proteomes" id="UP000315369"/>
    </source>
</evidence>
<gene>
    <name evidence="2" type="ORF">FJV41_36480</name>
</gene>
<comment type="caution">
    <text evidence="2">The sequence shown here is derived from an EMBL/GenBank/DDBJ whole genome shotgun (WGS) entry which is preliminary data.</text>
</comment>
<protein>
    <recommendedName>
        <fullName evidence="4">Lipoprotein</fullName>
    </recommendedName>
</protein>
<feature type="region of interest" description="Disordered" evidence="1">
    <location>
        <begin position="96"/>
        <end position="120"/>
    </location>
</feature>
<dbReference type="EMBL" id="VIFM01000215">
    <property type="protein sequence ID" value="TQF11006.1"/>
    <property type="molecule type" value="Genomic_DNA"/>
</dbReference>
<reference evidence="2 3" key="1">
    <citation type="submission" date="2019-06" db="EMBL/GenBank/DDBJ databases">
        <authorList>
            <person name="Livingstone P."/>
            <person name="Whitworth D."/>
        </authorList>
    </citation>
    <scope>NUCLEOTIDE SEQUENCE [LARGE SCALE GENOMIC DNA]</scope>
    <source>
        <strain evidence="2 3">AM401</strain>
    </source>
</reference>
<sequence>MTTQVLRGWLPSLTTAVGCAVGCWLAVSQAQQSQAQRMEQLTDEVGSLRRALESSSHATGASPVGTATILAPRESRLSVEDQEAMALRVATLLKESGGPVAGSSEPEAPVPTAPEPSSEQREAVARAGMMVDRVVSSGRMTAEDVLEIRRELVHLRGRPEADALRKQLVVAINQDRLVPAPGFDGLP</sequence>
<dbReference type="Proteomes" id="UP000315369">
    <property type="component" value="Unassembled WGS sequence"/>
</dbReference>
<evidence type="ECO:0000256" key="1">
    <source>
        <dbReference type="SAM" id="MobiDB-lite"/>
    </source>
</evidence>
<evidence type="ECO:0000313" key="2">
    <source>
        <dbReference type="EMBL" id="TQF11006.1"/>
    </source>
</evidence>